<accession>A0A6G0T606</accession>
<comment type="caution">
    <text evidence="3">The sequence shown here is derived from an EMBL/GenBank/DDBJ whole genome shotgun (WGS) entry which is preliminary data.</text>
</comment>
<dbReference type="PROSITE" id="PS50888">
    <property type="entry name" value="BHLH"/>
    <property type="match status" value="1"/>
</dbReference>
<proteinExistence type="predicted"/>
<dbReference type="GO" id="GO:0046983">
    <property type="term" value="F:protein dimerization activity"/>
    <property type="evidence" value="ECO:0007669"/>
    <property type="project" value="InterPro"/>
</dbReference>
<evidence type="ECO:0000313" key="3">
    <source>
        <dbReference type="EMBL" id="KAE9526688.1"/>
    </source>
</evidence>
<feature type="transmembrane region" description="Helical" evidence="1">
    <location>
        <begin position="115"/>
        <end position="137"/>
    </location>
</feature>
<keyword evidence="1" id="KW-1133">Transmembrane helix</keyword>
<protein>
    <recommendedName>
        <fullName evidence="2">BHLH domain-containing protein</fullName>
    </recommendedName>
</protein>
<dbReference type="SUPFAM" id="SSF47459">
    <property type="entry name" value="HLH, helix-loop-helix DNA-binding domain"/>
    <property type="match status" value="1"/>
</dbReference>
<feature type="transmembrane region" description="Helical" evidence="1">
    <location>
        <begin position="157"/>
        <end position="178"/>
    </location>
</feature>
<name>A0A6G0T606_APHGL</name>
<dbReference type="Proteomes" id="UP000475862">
    <property type="component" value="Unassembled WGS sequence"/>
</dbReference>
<dbReference type="AlphaFoldDB" id="A0A6G0T606"/>
<feature type="domain" description="BHLH" evidence="2">
    <location>
        <begin position="4"/>
        <end position="57"/>
    </location>
</feature>
<evidence type="ECO:0000313" key="4">
    <source>
        <dbReference type="Proteomes" id="UP000475862"/>
    </source>
</evidence>
<dbReference type="InterPro" id="IPR011598">
    <property type="entry name" value="bHLH_dom"/>
</dbReference>
<keyword evidence="1" id="KW-0812">Transmembrane</keyword>
<gene>
    <name evidence="3" type="ORF">AGLY_013336</name>
</gene>
<dbReference type="Gene3D" id="4.10.280.10">
    <property type="entry name" value="Helix-loop-helix DNA-binding domain"/>
    <property type="match status" value="1"/>
</dbReference>
<feature type="transmembrane region" description="Helical" evidence="1">
    <location>
        <begin position="190"/>
        <end position="210"/>
    </location>
</feature>
<evidence type="ECO:0000256" key="1">
    <source>
        <dbReference type="SAM" id="Phobius"/>
    </source>
</evidence>
<dbReference type="InterPro" id="IPR036638">
    <property type="entry name" value="HLH_DNA-bd_sf"/>
</dbReference>
<keyword evidence="1" id="KW-0472">Membrane</keyword>
<keyword evidence="4" id="KW-1185">Reference proteome</keyword>
<reference evidence="3 4" key="1">
    <citation type="submission" date="2019-08" db="EMBL/GenBank/DDBJ databases">
        <title>The genome of the soybean aphid Biotype 1, its phylome, world population structure and adaptation to the North American continent.</title>
        <authorList>
            <person name="Giordano R."/>
            <person name="Donthu R.K."/>
            <person name="Hernandez A.G."/>
            <person name="Wright C.L."/>
            <person name="Zimin A.V."/>
        </authorList>
    </citation>
    <scope>NUCLEOTIDE SEQUENCE [LARGE SCALE GENOMIC DNA]</scope>
    <source>
        <tissue evidence="3">Whole aphids</tissue>
    </source>
</reference>
<sequence length="227" mass="27113">MDPVKRALHNDLEKSRRVETSMLFMNLSMQVSFLDDNRKIPSKLSILRGAKRECDLMMLDERRLLSEKHVMQQKQRMLRERLFELRREHYHRRYGKQKQTSSHLSHNQQHQQQQYIVRCVCVCVVHLGYVIRVLLLYYEYYDNSPETSECPCLLFRFFYLLFSDFFETRSTFFSFQIVESSKHISTTAFSLAPMALLCVVIDILSTRILLHDASPPHTFFNAQYKID</sequence>
<evidence type="ECO:0000259" key="2">
    <source>
        <dbReference type="PROSITE" id="PS50888"/>
    </source>
</evidence>
<dbReference type="EMBL" id="VYZN01000054">
    <property type="protein sequence ID" value="KAE9526688.1"/>
    <property type="molecule type" value="Genomic_DNA"/>
</dbReference>
<organism evidence="3 4">
    <name type="scientific">Aphis glycines</name>
    <name type="common">Soybean aphid</name>
    <dbReference type="NCBI Taxonomy" id="307491"/>
    <lineage>
        <taxon>Eukaryota</taxon>
        <taxon>Metazoa</taxon>
        <taxon>Ecdysozoa</taxon>
        <taxon>Arthropoda</taxon>
        <taxon>Hexapoda</taxon>
        <taxon>Insecta</taxon>
        <taxon>Pterygota</taxon>
        <taxon>Neoptera</taxon>
        <taxon>Paraneoptera</taxon>
        <taxon>Hemiptera</taxon>
        <taxon>Sternorrhyncha</taxon>
        <taxon>Aphidomorpha</taxon>
        <taxon>Aphidoidea</taxon>
        <taxon>Aphididae</taxon>
        <taxon>Aphidini</taxon>
        <taxon>Aphis</taxon>
        <taxon>Aphis</taxon>
    </lineage>
</organism>